<protein>
    <recommendedName>
        <fullName evidence="3">Inositol polyphosphate-related phosphatase domain-containing protein</fullName>
    </recommendedName>
</protein>
<sequence>MAQSDSALASASFDLSLYILTFNCARTPVQPDVFAPYLFSALSPGQRAPELLVLCLQEVAPIAYAFLGGSFLTPYFDAFRAVVKLACKHLDARTDGDTGPDTATATATSYVNVLSRNLGLTAIMIFARADIADNIAWIHTAGVGLGVSDMGNKGAIGARLGYRYGSASPSPGEADDKEVQMTFVAAHLAAMEDALEQRNADYKNIVQRLVFVPETTTSTQRAGPRDEQAEDAPLLQGQLDPPLRNAPPETGIYSAYSHLFIAGDLNYRTSLLQPSPQDVEERFPQPTSDENDPKHFHHLLAEDQLTQQVKAGNTLHGLTEATIDFPPTYKYDPDSSKAVTLDREQHWTWARHRWPSWCDRIFFWKPDGDVKVNPLRYTCLPLFATSDHRPVALAATAPLKAVTDAIKDQNAPYPIDPEWRSRRATARKKELVVGLLAYLSLTREGNGLLVAITIGTLGGWLVIRSLLMA</sequence>
<gene>
    <name evidence="4" type="ORF">A1O3_08110</name>
</gene>
<dbReference type="Gene3D" id="3.60.10.10">
    <property type="entry name" value="Endonuclease/exonuclease/phosphatase"/>
    <property type="match status" value="1"/>
</dbReference>
<evidence type="ECO:0000259" key="3">
    <source>
        <dbReference type="SMART" id="SM00128"/>
    </source>
</evidence>
<dbReference type="RefSeq" id="XP_007736399.1">
    <property type="nucleotide sequence ID" value="XM_007738209.1"/>
</dbReference>
<dbReference type="InterPro" id="IPR036691">
    <property type="entry name" value="Endo/exonu/phosph_ase_sf"/>
</dbReference>
<keyword evidence="2" id="KW-1133">Transmembrane helix</keyword>
<name>W9XR71_9EURO</name>
<dbReference type="eggNOG" id="KOG0565">
    <property type="taxonomic scope" value="Eukaryota"/>
</dbReference>
<dbReference type="InterPro" id="IPR046985">
    <property type="entry name" value="IP5"/>
</dbReference>
<dbReference type="InterPro" id="IPR000300">
    <property type="entry name" value="IPPc"/>
</dbReference>
<accession>W9XR71</accession>
<feature type="region of interest" description="Disordered" evidence="1">
    <location>
        <begin position="216"/>
        <end position="241"/>
    </location>
</feature>
<dbReference type="STRING" id="1182542.W9XR71"/>
<proteinExistence type="predicted"/>
<keyword evidence="5" id="KW-1185">Reference proteome</keyword>
<keyword evidence="2" id="KW-0472">Membrane</keyword>
<evidence type="ECO:0000256" key="1">
    <source>
        <dbReference type="SAM" id="MobiDB-lite"/>
    </source>
</evidence>
<feature type="domain" description="Inositol polyphosphate-related phosphatase" evidence="3">
    <location>
        <begin position="13"/>
        <end position="403"/>
    </location>
</feature>
<dbReference type="SMART" id="SM00128">
    <property type="entry name" value="IPPc"/>
    <property type="match status" value="1"/>
</dbReference>
<dbReference type="HOGENOM" id="CLU_025224_1_1_1"/>
<keyword evidence="2" id="KW-0812">Transmembrane</keyword>
<organism evidence="4 5">
    <name type="scientific">Capronia epimyces CBS 606.96</name>
    <dbReference type="NCBI Taxonomy" id="1182542"/>
    <lineage>
        <taxon>Eukaryota</taxon>
        <taxon>Fungi</taxon>
        <taxon>Dikarya</taxon>
        <taxon>Ascomycota</taxon>
        <taxon>Pezizomycotina</taxon>
        <taxon>Eurotiomycetes</taxon>
        <taxon>Chaetothyriomycetidae</taxon>
        <taxon>Chaetothyriales</taxon>
        <taxon>Herpotrichiellaceae</taxon>
        <taxon>Capronia</taxon>
    </lineage>
</organism>
<evidence type="ECO:0000313" key="5">
    <source>
        <dbReference type="Proteomes" id="UP000019478"/>
    </source>
</evidence>
<evidence type="ECO:0000313" key="4">
    <source>
        <dbReference type="EMBL" id="EXJ79825.1"/>
    </source>
</evidence>
<dbReference type="EMBL" id="AMGY01000007">
    <property type="protein sequence ID" value="EXJ79825.1"/>
    <property type="molecule type" value="Genomic_DNA"/>
</dbReference>
<feature type="transmembrane region" description="Helical" evidence="2">
    <location>
        <begin position="448"/>
        <end position="467"/>
    </location>
</feature>
<dbReference type="PANTHER" id="PTHR11200:SF286">
    <property type="entry name" value="5-PHOSPHATASE, PUTATIVE (AFU_ORTHOLOGUE AFUA_5G07600)-RELATED"/>
    <property type="match status" value="1"/>
</dbReference>
<dbReference type="OrthoDB" id="62798at2759"/>
<dbReference type="GO" id="GO:0004439">
    <property type="term" value="F:phosphatidylinositol-4,5-bisphosphate 5-phosphatase activity"/>
    <property type="evidence" value="ECO:0007669"/>
    <property type="project" value="TreeGrafter"/>
</dbReference>
<dbReference type="SUPFAM" id="SSF56219">
    <property type="entry name" value="DNase I-like"/>
    <property type="match status" value="1"/>
</dbReference>
<comment type="caution">
    <text evidence="4">The sequence shown here is derived from an EMBL/GenBank/DDBJ whole genome shotgun (WGS) entry which is preliminary data.</text>
</comment>
<reference evidence="4 5" key="1">
    <citation type="submission" date="2013-03" db="EMBL/GenBank/DDBJ databases">
        <title>The Genome Sequence of Capronia epimyces CBS 606.96.</title>
        <authorList>
            <consortium name="The Broad Institute Genomics Platform"/>
            <person name="Cuomo C."/>
            <person name="de Hoog S."/>
            <person name="Gorbushina A."/>
            <person name="Walker B."/>
            <person name="Young S.K."/>
            <person name="Zeng Q."/>
            <person name="Gargeya S."/>
            <person name="Fitzgerald M."/>
            <person name="Haas B."/>
            <person name="Abouelleil A."/>
            <person name="Allen A.W."/>
            <person name="Alvarado L."/>
            <person name="Arachchi H.M."/>
            <person name="Berlin A.M."/>
            <person name="Chapman S.B."/>
            <person name="Gainer-Dewar J."/>
            <person name="Goldberg J."/>
            <person name="Griggs A."/>
            <person name="Gujja S."/>
            <person name="Hansen M."/>
            <person name="Howarth C."/>
            <person name="Imamovic A."/>
            <person name="Ireland A."/>
            <person name="Larimer J."/>
            <person name="McCowan C."/>
            <person name="Murphy C."/>
            <person name="Pearson M."/>
            <person name="Poon T.W."/>
            <person name="Priest M."/>
            <person name="Roberts A."/>
            <person name="Saif S."/>
            <person name="Shea T."/>
            <person name="Sisk P."/>
            <person name="Sykes S."/>
            <person name="Wortman J."/>
            <person name="Nusbaum C."/>
            <person name="Birren B."/>
        </authorList>
    </citation>
    <scope>NUCLEOTIDE SEQUENCE [LARGE SCALE GENOMIC DNA]</scope>
    <source>
        <strain evidence="4 5">CBS 606.96</strain>
    </source>
</reference>
<dbReference type="GeneID" id="19172199"/>
<dbReference type="Proteomes" id="UP000019478">
    <property type="component" value="Unassembled WGS sequence"/>
</dbReference>
<dbReference type="GO" id="GO:0046856">
    <property type="term" value="P:phosphatidylinositol dephosphorylation"/>
    <property type="evidence" value="ECO:0007669"/>
    <property type="project" value="InterPro"/>
</dbReference>
<dbReference type="Pfam" id="PF22669">
    <property type="entry name" value="Exo_endo_phos2"/>
    <property type="match status" value="1"/>
</dbReference>
<dbReference type="AlphaFoldDB" id="W9XR71"/>
<dbReference type="PANTHER" id="PTHR11200">
    <property type="entry name" value="INOSITOL 5-PHOSPHATASE"/>
    <property type="match status" value="1"/>
</dbReference>
<evidence type="ECO:0000256" key="2">
    <source>
        <dbReference type="SAM" id="Phobius"/>
    </source>
</evidence>